<feature type="transmembrane region" description="Helical" evidence="6">
    <location>
        <begin position="42"/>
        <end position="61"/>
    </location>
</feature>
<evidence type="ECO:0000256" key="4">
    <source>
        <dbReference type="ARBA" id="ARBA00022989"/>
    </source>
</evidence>
<protein>
    <submittedName>
        <fullName evidence="7">Lipopolysaccharide biosynthesis protein</fullName>
    </submittedName>
</protein>
<comment type="caution">
    <text evidence="7">The sequence shown here is derived from an EMBL/GenBank/DDBJ whole genome shotgun (WGS) entry which is preliminary data.</text>
</comment>
<sequence>MRGERLALGGLISLFGSAFAALAALVLTSIVGNVLGSRGTGVFFQAVGIFTVLTQVLRLGTNSGIVRFIAAERAFDRVGSEWRIVLYAVVPVTVVSIGASVALWFTAEPLAVWLSAPGEEPALEGLLRVMSPFVLCGALIGVLQIASRMLRGVATFTVLQSVLLPASRVMAVVVAALGVLTASTAFSAWLWPLPFWLVVTALVIAPPFWRDLRRRGEFDRTASPTARAFWRFNLPRAVNSALEAALEWADVLIIAAVASPADAGVYAVVTRVVRAGGIVDKAMRVAVAPTTSALLARDQLVESSRLHTRVVRAMILLNWPFFLLLISMGGSVLLIFGSEFVRGWGPMVLIAAATMMQTAAGMLQSILLQGGRSTWQMYNKSLAVGLSIGGNLALVPFLGVWGAAITWVLVMVVDNALAAHQVHRRMGVHLAPRRLIVPSILPVLVFGVGGAAFTFWGGIAIATLVLAVVILGGVYAAVLWMLRRRLGLAGLWRRVPFIGRFA</sequence>
<evidence type="ECO:0000256" key="6">
    <source>
        <dbReference type="SAM" id="Phobius"/>
    </source>
</evidence>
<organism evidence="7 8">
    <name type="scientific">Microbacterium arthrosphaerae</name>
    <dbReference type="NCBI Taxonomy" id="792652"/>
    <lineage>
        <taxon>Bacteria</taxon>
        <taxon>Bacillati</taxon>
        <taxon>Actinomycetota</taxon>
        <taxon>Actinomycetes</taxon>
        <taxon>Micrococcales</taxon>
        <taxon>Microbacteriaceae</taxon>
        <taxon>Microbacterium</taxon>
    </lineage>
</organism>
<name>A0ABU4H4K3_9MICO</name>
<proteinExistence type="predicted"/>
<accession>A0ABU4H4K3</accession>
<keyword evidence="2" id="KW-1003">Cell membrane</keyword>
<evidence type="ECO:0000256" key="1">
    <source>
        <dbReference type="ARBA" id="ARBA00004651"/>
    </source>
</evidence>
<keyword evidence="3 6" id="KW-0812">Transmembrane</keyword>
<evidence type="ECO:0000313" key="7">
    <source>
        <dbReference type="EMBL" id="MDW4573605.1"/>
    </source>
</evidence>
<evidence type="ECO:0000256" key="3">
    <source>
        <dbReference type="ARBA" id="ARBA00022692"/>
    </source>
</evidence>
<comment type="subcellular location">
    <subcellularLocation>
        <location evidence="1">Cell membrane</location>
        <topology evidence="1">Multi-pass membrane protein</topology>
    </subcellularLocation>
</comment>
<feature type="transmembrane region" description="Helical" evidence="6">
    <location>
        <begin position="315"/>
        <end position="336"/>
    </location>
</feature>
<evidence type="ECO:0000256" key="5">
    <source>
        <dbReference type="ARBA" id="ARBA00023136"/>
    </source>
</evidence>
<dbReference type="PANTHER" id="PTHR30250">
    <property type="entry name" value="PST FAMILY PREDICTED COLANIC ACID TRANSPORTER"/>
    <property type="match status" value="1"/>
</dbReference>
<evidence type="ECO:0000313" key="8">
    <source>
        <dbReference type="Proteomes" id="UP001283109"/>
    </source>
</evidence>
<feature type="transmembrane region" description="Helical" evidence="6">
    <location>
        <begin position="7"/>
        <end position="30"/>
    </location>
</feature>
<feature type="transmembrane region" description="Helical" evidence="6">
    <location>
        <begin position="188"/>
        <end position="209"/>
    </location>
</feature>
<feature type="transmembrane region" description="Helical" evidence="6">
    <location>
        <begin position="82"/>
        <end position="105"/>
    </location>
</feature>
<gene>
    <name evidence="7" type="ORF">R8Z58_12550</name>
</gene>
<dbReference type="Proteomes" id="UP001283109">
    <property type="component" value="Unassembled WGS sequence"/>
</dbReference>
<reference evidence="7 8" key="1">
    <citation type="submission" date="2023-11" db="EMBL/GenBank/DDBJ databases">
        <title>Draft genome sequence of Microbacterium arthrosphaerae JCM 30492.</title>
        <authorList>
            <person name="Zhang G."/>
            <person name="Ding Y."/>
        </authorList>
    </citation>
    <scope>NUCLEOTIDE SEQUENCE [LARGE SCALE GENOMIC DNA]</scope>
    <source>
        <strain evidence="7 8">JCM 30492</strain>
    </source>
</reference>
<dbReference type="RefSeq" id="WP_318354127.1">
    <property type="nucleotide sequence ID" value="NZ_JAWQEV010000004.1"/>
</dbReference>
<dbReference type="PANTHER" id="PTHR30250:SF11">
    <property type="entry name" value="O-ANTIGEN TRANSPORTER-RELATED"/>
    <property type="match status" value="1"/>
</dbReference>
<dbReference type="EMBL" id="JAWQEV010000004">
    <property type="protein sequence ID" value="MDW4573605.1"/>
    <property type="molecule type" value="Genomic_DNA"/>
</dbReference>
<dbReference type="InterPro" id="IPR050833">
    <property type="entry name" value="Poly_Biosynth_Transport"/>
</dbReference>
<keyword evidence="4 6" id="KW-1133">Transmembrane helix</keyword>
<keyword evidence="5 6" id="KW-0472">Membrane</keyword>
<evidence type="ECO:0000256" key="2">
    <source>
        <dbReference type="ARBA" id="ARBA00022475"/>
    </source>
</evidence>
<feature type="transmembrane region" description="Helical" evidence="6">
    <location>
        <begin position="435"/>
        <end position="453"/>
    </location>
</feature>
<feature type="transmembrane region" description="Helical" evidence="6">
    <location>
        <begin position="125"/>
        <end position="146"/>
    </location>
</feature>
<feature type="transmembrane region" description="Helical" evidence="6">
    <location>
        <begin position="459"/>
        <end position="482"/>
    </location>
</feature>
<keyword evidence="8" id="KW-1185">Reference proteome</keyword>
<feature type="transmembrane region" description="Helical" evidence="6">
    <location>
        <begin position="158"/>
        <end position="182"/>
    </location>
</feature>